<accession>A0A1J1HCK8</accession>
<feature type="transmembrane region" description="Helical" evidence="1">
    <location>
        <begin position="671"/>
        <end position="693"/>
    </location>
</feature>
<dbReference type="EMBL" id="LN835307">
    <property type="protein sequence ID" value="CRH01156.1"/>
    <property type="molecule type" value="Genomic_DNA"/>
</dbReference>
<keyword evidence="1" id="KW-1133">Transmembrane helix</keyword>
<evidence type="ECO:0000256" key="1">
    <source>
        <dbReference type="SAM" id="Phobius"/>
    </source>
</evidence>
<dbReference type="RefSeq" id="XP_028534157.1">
    <property type="nucleotide sequence ID" value="XM_028677805.1"/>
</dbReference>
<dbReference type="Proteomes" id="UP000220158">
    <property type="component" value="Chromosome 12"/>
</dbReference>
<dbReference type="GeneID" id="39737283"/>
<feature type="transmembrane region" description="Helical" evidence="1">
    <location>
        <begin position="1305"/>
        <end position="1324"/>
    </location>
</feature>
<keyword evidence="1" id="KW-0472">Membrane</keyword>
<feature type="transmembrane region" description="Helical" evidence="1">
    <location>
        <begin position="104"/>
        <end position="125"/>
    </location>
</feature>
<protein>
    <submittedName>
        <fullName evidence="2">Uncharacterized protein</fullName>
    </submittedName>
</protein>
<keyword evidence="1" id="KW-0812">Transmembrane</keyword>
<dbReference type="OMA" id="RNYRARE"/>
<dbReference type="KEGG" id="prel:PRELSG_1204000"/>
<dbReference type="OrthoDB" id="378415at2759"/>
<evidence type="ECO:0000313" key="3">
    <source>
        <dbReference type="Proteomes" id="UP000220158"/>
    </source>
</evidence>
<organism evidence="2 3">
    <name type="scientific">Plasmodium relictum</name>
    <dbReference type="NCBI Taxonomy" id="85471"/>
    <lineage>
        <taxon>Eukaryota</taxon>
        <taxon>Sar</taxon>
        <taxon>Alveolata</taxon>
        <taxon>Apicomplexa</taxon>
        <taxon>Aconoidasida</taxon>
        <taxon>Haemosporida</taxon>
        <taxon>Plasmodiidae</taxon>
        <taxon>Plasmodium</taxon>
        <taxon>Plasmodium (Haemamoeba)</taxon>
    </lineage>
</organism>
<reference evidence="2 3" key="1">
    <citation type="submission" date="2015-04" db="EMBL/GenBank/DDBJ databases">
        <authorList>
            <consortium name="Pathogen Informatics"/>
        </authorList>
    </citation>
    <scope>NUCLEOTIDE SEQUENCE [LARGE SCALE GENOMIC DNA]</scope>
    <source>
        <strain evidence="2 3">SGS1</strain>
    </source>
</reference>
<proteinExistence type="predicted"/>
<name>A0A1J1HCK8_PLARL</name>
<keyword evidence="3" id="KW-1185">Reference proteome</keyword>
<dbReference type="VEuPathDB" id="PlasmoDB:PRELSG_1204000"/>
<evidence type="ECO:0000313" key="2">
    <source>
        <dbReference type="EMBL" id="CRH01156.1"/>
    </source>
</evidence>
<gene>
    <name evidence="2" type="ORF">PRELSG_1204000</name>
</gene>
<sequence>MNILKFLKNTKFQLDKINISFLFFQNILLFNLPFKNIEVRNIIFEFDFIKRIFSFFNKKEKKRKKKRICFDKLKVSFDFEDLEKYNSYYNFYFKLKKPNIFKGIFSNICFKVFILFLKILLKFYFIRIKKIYIKIYYNHKHRHNKYCDNKKNICNGKSKYHLLFYDIYILYNKIKIEKDKIRENNDTIKEIEREKQVVSVNNNINNNNDKFSYIFSCEKIVFNKENNRSSLILIKNSFFFIEEKKIFFPIFYIKIKTCEFKEILFLISNIKKNGFINDLIEVIKKEDLKNLICHYKSNNNCNFLLINFLICFNNLFIDIHLKNKICKNKIKNAYFKSIKNKQGCNDFKFFFKSFFSYTQKNLILVSERKNSSEKKISLKNSLIKNKNKYNLKKLDMVYNKFKLIKKKKNFVFKKLYNKYHFNLSNLCLIFEIIEFLYIYHILEDEFQLYWCNENIKEEKLCLSYTVNSINDIYFVCIQNSAIYLNKNINKFILLYENPVLRKYEEELFYDTCLHDKGEIIKIEIKNICNYKEKKEFFANFNNNNEMQHDSKKENSVFLSYEERFLFSLNEKSCYFFLNDITFKSTYYDNNILYEYILNDKTNIILKKGKEKNLLTIYLNNFICNLSALHINFFFYIYSVYCFNIKKRLYYIRNPLRKKNKKVKNTNLNNSFFFLSLIVSNCSLRLFCISYNFYIDNNNVHILKKEKEKLTYILFTFDLKYILKINEETKKLNKANMIYLNYFYFNNVKIQMKECTNILRNLCIFKKKKRISNNKKDNIINNYDFSIKIKDKKIYVDILNKAKIIFLNFVIYQIYLAIRRIIYLYNINVKSKNVIKKFKKEKKKIKRNVYNFLLKKMKYENNSHKSRNDFHYLNNFFTDFYINKTDEKYLTKEYFYLKHFNKNNFKYKLKSVYNNDSMLKYLIQIKLKCKVTFISFDSFLNLNYLRKMENEQLLKNQFNVNLNGNICLFYFDILNKNNIECNRFIKLYINFYKLKLNKITNFNKTYTILYFKNTKEYKEYDVFHRNFKKNFIKRKINHNTSNETKDYCILVSTISNLDFTYEINNFYFKNRHNFCLENLEKNKRLMNEIKNFNNKISNVKKFNTKTKIYGNNLSLIFKTNDFFHFLNKYLFIDFFNLFSLKNFCETSIFNNEDIFYFEEKELHNKFSFRNFMILKNQVKNYVNKNELLKIKLFQDNLINNKYNLNNFYKIKKCNMKNILVSLNKYNITFDNVILFLPSIMDNKNFIISKNNFYIKNKLIFKRNQVEKRILLYDKIYVYFLNSFCYSNEKNSIMKNVNILINYYRNVIYKINLFSLFIYVSGIVYLSPMKFKLFQDILIENILNNNLEYFYKKLYKNKTENKLYEYNNLTDKIYYNNSKSSKRKNNDNKICKNANCNNRNFYLNENKFLVTKKERKDLNIVLYFFNIHINLENDHLKNGINYIFSKYTFVKIIKYVKEHTILTYIKGVIPVVLNYFYEYPFDVLLYNKKIKKNNYMKILSNMNNIKSMLDFKKFDLFLKKKLSSYNSLQKKKKKKKIYEIFYNRFKNNDFAFDIINDIHIKVNKVFLSTDIFELLNLYIFFFIGDKNLFINQIEKLLKFESYLKRLYYNLYINEKKKLFSKKNKTQKVDKYKRKYINNFNLRKMKINVLRKVQEKKINDSLIYMYKRMIKNLSSFDFNNYNCIIKTNNIYKTIINVKYVNFMFNFLFYENFLSTIKKLCKNDIKKYNKNIFSLIYKGSLHFCLFFNLRKSIFLNFVKNSKYIFFNNFIFDNYLEMENFSKKNMTYLKNIILNIFKNIKEELSEFIHFNFSLTKKNNLYLLNNNSFYCISKNINMRIIMKSYKLVYFLNNIKNIKLNDFYLNDILLNNLTDKNNYIKRNDYNYNNKDNKHIYDLQLLNNKSENVNKSNDIWNWEFRGNNITRLLINNNNNINNNYINNINDNNSYNKESKYKYLEPKYLNVTLKYVNIVIKLKDFLYLINKLYEMIYFLNYYEEMNVCFYKICERILKNKYICKICRTKELNYSTWIINTLISNLHIHIYENIYHKLKKLEKKNIIYLNIKGIYEYISCSKKNYTLVKKHDFNLTSNIFFSKNNIYEEFAKNIQIHFISLKTKEKTNFFLFLKNDLNIFLTKNTFRKILYLYDELKNKKNYKMNEKKHVCRISNYKKKRIIYNKYKKYYRMTKSKRIIENDKNKNHLYYDKVSENYSLHNIDNLILSCNEKYYVLNYTENMRKQRKKSYIENRYFKLSHDDYVIINYFKEKIFSYESKEIKNRKTQKGDLLHMFYLKKGNTIIFPSLEENITKKNHLIMIKKNNFYNFISNICLFNNTNYDMIFLYKNYKCFLYSKKNSYIKSFNMKNDNFCILIFYNKKLYFSEQVNLNSLKKGNFKNKEKILQIIQDKKNNLSKMNIINKIDSMYCVFNNLIYLKEIKNIRKFLFLEVEYNNNDKNYLNNFQFNKYNIYNIIDRKFIKLILNEEYISNIKNNDSLILDLTAIKNENSLYIHIDNKMNLKNNLPLKVHYKCEHKLKVLNSFKQKSILCDDFDLNVKFNKFQGNKLEIYEDIGNEKERSNNINNETKNSHKKLYYTNVIKKPNEIIITCYTLIYLYSYNIRNIELDRKKIYFKNDLINKEINKTLYTYSLKEMKKFIGFYNGPFNSVVFENNKINNISINNCKEVNICENINNKSYISSYILNYMKNNNINNKINSLLVIYPRYIVINKTNYNLVMFAANSVNYFFQRKSRNVINLIEKNENKFFFKIKNTNNFNDYMLLSGSIDIAKESSYICCFTKLFEYEKRKEKNNKVYKLKKLSKNKNKKKKIFINLKITICEGIKLKGDITFNKCFYIYISEYRTPIEKKKKYITYINDNISNFIENNDNSIMNINKYIEKEEEIKKIYIYNSMNASIIFDIFHYSEIIYLIKNSINKNNEKESYFNMEKLCNDNKNEKINNNKNKENFFFNIFNIESSENTSSVEFHNDSENPSCDSNKLSKYDLNYIIKNKHHFQKYMKKNKKKFRYIKENSIKYLPLRKNKNIRNSFFIIYPYKYSKISEIIKFSLEKKRYILKYKKKNKITFIEIFLIQKKNKLLIKISQYVDNIIQIRGKVNMNLLFKEKVDMKEFHNKKNNNIKEGDALKKKKHEKETYLRDDKISKNEYIINESDSFKKYIFHSIIKRKNNKKFIIYKNNIYNYNKIIDNSILFNILDCKHNKHFCKFNNVAKFYRKKYTYKIISNMLKYKMNENIMIEKNYKVNNSLKKKSYYQHFENKNVTFIESMNKYKFFFRSKTEKSININYYFEMKNDIKINFFSTYLIVNNDITKQKEVEINYMRALDQKEKHFIKAYNSNDRNPLIKKKKNSHICTFVLHNTNILITKENNKNSISFHLEDFSIFDLSSYNIKKIFFKKIIDNNLYKQRNNEIYNNESNTNENFNINDIMNLELIYENYKNLGKIKKFELSLSHICVNLSLEIIEKFYYCYEKFFKRKKIKKNYKKDRFLFESNNSVSTSLREGKKGKIKIENFKVYPLKINLFFIKRNDLSIYKYKGKKNFIFNVKPSYLSDIKDAEFFINSLYLKNIKEKDFTSFTNFVLNFYMKELYKNLFFYLTKMNLINKYLKNYYNFFHLLMDNNLFNIDISRNFKNIKNEIEKKESFYISQNNSNEEQLTLKDLKGIEHNNGNSKDKNKYYKKSNSIIIENNMSKRKEKFHQGWENLNTFSDSNFYVKPKKKKKIKNINKKLFYIHNDKKVFIFNEEDDSDLHDYNINSINNNFIPNNKNEQIEKKENLSNFNLFNNSLRTLGKDILSSINYYLYDKNNQNLIDKKKANAKKEKIYILQYFSNNIKGEHCNRNNSLKVDTKEKNENFITYFSIYKKNKIVYDHYSFKILNLLDKLLTRNLIISSYIYDKRENFIFLFCDEYFIKLNSKNKTVMKKENIVKVEISCIYFNLIFDKEKSLILNIKNIIKKNKNNFLCFYFDILFKKNKKRLISKIQKKLLRILYFLYHIFHFIYNYNKKVKHLKKNDSLKKKDYPSVTIFEDHQKEFFSFSSINHLNFFYLHIKNFLFNLCQ</sequence>